<sequence>MRRQLVGRSFPAPVSACKLTRVVQENPDSLAVFLAHMTLKPIDPRERRYDAAAHEAMRARDGVLTIPVPPIALP</sequence>
<protein>
    <submittedName>
        <fullName evidence="1">Uncharacterized protein</fullName>
    </submittedName>
</protein>
<proteinExistence type="predicted"/>
<dbReference type="AlphaFoldDB" id="A0A6J4MFR5"/>
<reference evidence="1" key="1">
    <citation type="submission" date="2020-02" db="EMBL/GenBank/DDBJ databases">
        <authorList>
            <person name="Meier V. D."/>
        </authorList>
    </citation>
    <scope>NUCLEOTIDE SEQUENCE</scope>
    <source>
        <strain evidence="1">AVDCRST_MAG89</strain>
    </source>
</reference>
<organism evidence="1">
    <name type="scientific">uncultured Gemmatimonadota bacterium</name>
    <dbReference type="NCBI Taxonomy" id="203437"/>
    <lineage>
        <taxon>Bacteria</taxon>
        <taxon>Pseudomonadati</taxon>
        <taxon>Gemmatimonadota</taxon>
        <taxon>environmental samples</taxon>
    </lineage>
</organism>
<accession>A0A6J4MFR5</accession>
<gene>
    <name evidence="1" type="ORF">AVDCRST_MAG89-3306</name>
</gene>
<name>A0A6J4MFR5_9BACT</name>
<dbReference type="EMBL" id="CADCTV010000692">
    <property type="protein sequence ID" value="CAA9353996.1"/>
    <property type="molecule type" value="Genomic_DNA"/>
</dbReference>
<evidence type="ECO:0000313" key="1">
    <source>
        <dbReference type="EMBL" id="CAA9353996.1"/>
    </source>
</evidence>